<dbReference type="PANTHER" id="PTHR42928:SF5">
    <property type="entry name" value="BLR1237 PROTEIN"/>
    <property type="match status" value="1"/>
</dbReference>
<dbReference type="SUPFAM" id="SSF53850">
    <property type="entry name" value="Periplasmic binding protein-like II"/>
    <property type="match status" value="1"/>
</dbReference>
<dbReference type="InterPro" id="IPR042100">
    <property type="entry name" value="Bug_dom1"/>
</dbReference>
<reference evidence="3 4" key="1">
    <citation type="submission" date="2020-04" db="EMBL/GenBank/DDBJ databases">
        <title>Usitatibacter rugosus gen. nov., sp. nov. and Usitatibacter palustris sp. nov., novel members of Usitatibacteraceae fam. nov. within the order Nitrosomonadales isolated from soil.</title>
        <authorList>
            <person name="Huber K.J."/>
            <person name="Neumann-Schaal M."/>
            <person name="Geppert A."/>
            <person name="Luckner M."/>
            <person name="Wanner G."/>
            <person name="Overmann J."/>
        </authorList>
    </citation>
    <scope>NUCLEOTIDE SEQUENCE [LARGE SCALE GENOMIC DNA]</scope>
    <source>
        <strain evidence="3 4">0125_3</strain>
    </source>
</reference>
<dbReference type="PIRSF" id="PIRSF017082">
    <property type="entry name" value="YflP"/>
    <property type="match status" value="1"/>
</dbReference>
<evidence type="ECO:0008006" key="5">
    <source>
        <dbReference type="Google" id="ProtNLM"/>
    </source>
</evidence>
<organism evidence="3 4">
    <name type="scientific">Usitatibacter rugosus</name>
    <dbReference type="NCBI Taxonomy" id="2732067"/>
    <lineage>
        <taxon>Bacteria</taxon>
        <taxon>Pseudomonadati</taxon>
        <taxon>Pseudomonadota</taxon>
        <taxon>Betaproteobacteria</taxon>
        <taxon>Nitrosomonadales</taxon>
        <taxon>Usitatibacteraceae</taxon>
        <taxon>Usitatibacter</taxon>
    </lineage>
</organism>
<dbReference type="Gene3D" id="3.40.190.10">
    <property type="entry name" value="Periplasmic binding protein-like II"/>
    <property type="match status" value="1"/>
</dbReference>
<dbReference type="EMBL" id="CP053069">
    <property type="protein sequence ID" value="QJR11789.1"/>
    <property type="molecule type" value="Genomic_DNA"/>
</dbReference>
<dbReference type="Pfam" id="PF03401">
    <property type="entry name" value="TctC"/>
    <property type="match status" value="1"/>
</dbReference>
<gene>
    <name evidence="3" type="ORF">DSM104443_02872</name>
</gene>
<sequence>MLARGGNRLNAFRAGLLGVALCVAGFAVAQDFPTRPIKIIVPFSPGGAVDGPTRVVANELSKRLNQGVVVENRPGAGATIGSEAVAKAPADGYTLLLASQTNAISATLYSKLNFQPIDDFVPISLIAREPGVLVVHPSFPAKNVAELIAMAKAKPGEIHYASSGNGSGQHLFMAQFASMAGIQLTHVPYKGSGQATTDLLGGMVPISMPGLAAMVQHVKSGKLRALAVTGSKRSPVLPDVPTFIEAGVPGFEAYVWSGLLAPKATPAPVLEKLRRETAAALASPEVKAYMAANALEGYPDSTPAQFDAYFREERDRWARIIKETGAKVE</sequence>
<comment type="similarity">
    <text evidence="1">Belongs to the UPF0065 (bug) family.</text>
</comment>
<accession>A0A6M4GWY7</accession>
<name>A0A6M4GWY7_9PROT</name>
<dbReference type="Proteomes" id="UP000501534">
    <property type="component" value="Chromosome"/>
</dbReference>
<evidence type="ECO:0000256" key="2">
    <source>
        <dbReference type="SAM" id="SignalP"/>
    </source>
</evidence>
<dbReference type="KEGG" id="uru:DSM104443_02872"/>
<evidence type="ECO:0000313" key="4">
    <source>
        <dbReference type="Proteomes" id="UP000501534"/>
    </source>
</evidence>
<dbReference type="PANTHER" id="PTHR42928">
    <property type="entry name" value="TRICARBOXYLATE-BINDING PROTEIN"/>
    <property type="match status" value="1"/>
</dbReference>
<keyword evidence="4" id="KW-1185">Reference proteome</keyword>
<proteinExistence type="inferred from homology"/>
<feature type="signal peptide" evidence="2">
    <location>
        <begin position="1"/>
        <end position="29"/>
    </location>
</feature>
<dbReference type="Gene3D" id="3.40.190.150">
    <property type="entry name" value="Bordetella uptake gene, domain 1"/>
    <property type="match status" value="1"/>
</dbReference>
<protein>
    <recommendedName>
        <fullName evidence="5">Tripartite-type tricarboxylate transporter receptor subunit TctC</fullName>
    </recommendedName>
</protein>
<dbReference type="AlphaFoldDB" id="A0A6M4GWY7"/>
<evidence type="ECO:0000313" key="3">
    <source>
        <dbReference type="EMBL" id="QJR11789.1"/>
    </source>
</evidence>
<evidence type="ECO:0000256" key="1">
    <source>
        <dbReference type="ARBA" id="ARBA00006987"/>
    </source>
</evidence>
<dbReference type="InterPro" id="IPR005064">
    <property type="entry name" value="BUG"/>
</dbReference>
<dbReference type="CDD" id="cd13578">
    <property type="entry name" value="PBP2_Bug27"/>
    <property type="match status" value="1"/>
</dbReference>
<feature type="chain" id="PRO_5027065834" description="Tripartite-type tricarboxylate transporter receptor subunit TctC" evidence="2">
    <location>
        <begin position="30"/>
        <end position="329"/>
    </location>
</feature>
<keyword evidence="2" id="KW-0732">Signal</keyword>